<comment type="caution">
    <text evidence="5">The sequence shown here is derived from an EMBL/GenBank/DDBJ whole genome shotgun (WGS) entry which is preliminary data.</text>
</comment>
<keyword evidence="3" id="KW-0862">Zinc</keyword>
<dbReference type="GO" id="GO:0008033">
    <property type="term" value="P:tRNA processing"/>
    <property type="evidence" value="ECO:0007669"/>
    <property type="project" value="UniProtKB-KW"/>
</dbReference>
<keyword evidence="6" id="KW-1185">Reference proteome</keyword>
<dbReference type="Proteomes" id="UP000093000">
    <property type="component" value="Unassembled WGS sequence"/>
</dbReference>
<keyword evidence="1" id="KW-0819">tRNA processing</keyword>
<dbReference type="EMBL" id="LUGH01000102">
    <property type="protein sequence ID" value="OBZ89299.1"/>
    <property type="molecule type" value="Genomic_DNA"/>
</dbReference>
<proteinExistence type="inferred from homology"/>
<evidence type="ECO:0000256" key="4">
    <source>
        <dbReference type="ARBA" id="ARBA00038402"/>
    </source>
</evidence>
<evidence type="ECO:0000313" key="5">
    <source>
        <dbReference type="EMBL" id="OBZ89299.1"/>
    </source>
</evidence>
<gene>
    <name evidence="5" type="primary">Rpp21</name>
    <name evidence="5" type="ORF">A0J61_02644</name>
</gene>
<evidence type="ECO:0000256" key="1">
    <source>
        <dbReference type="ARBA" id="ARBA00022694"/>
    </source>
</evidence>
<dbReference type="STRING" id="101091.A0A1C7NKG9"/>
<organism evidence="5 6">
    <name type="scientific">Choanephora cucurbitarum</name>
    <dbReference type="NCBI Taxonomy" id="101091"/>
    <lineage>
        <taxon>Eukaryota</taxon>
        <taxon>Fungi</taxon>
        <taxon>Fungi incertae sedis</taxon>
        <taxon>Mucoromycota</taxon>
        <taxon>Mucoromycotina</taxon>
        <taxon>Mucoromycetes</taxon>
        <taxon>Mucorales</taxon>
        <taxon>Mucorineae</taxon>
        <taxon>Choanephoraceae</taxon>
        <taxon>Choanephoroideae</taxon>
        <taxon>Choanephora</taxon>
    </lineage>
</organism>
<dbReference type="GO" id="GO:0005655">
    <property type="term" value="C:nucleolar ribonuclease P complex"/>
    <property type="evidence" value="ECO:0007669"/>
    <property type="project" value="TreeGrafter"/>
</dbReference>
<dbReference type="PANTHER" id="PTHR14742">
    <property type="entry name" value="RIBONUCLEASE P SUBUNIT P21"/>
    <property type="match status" value="1"/>
</dbReference>
<name>A0A1C7NKG9_9FUNG</name>
<keyword evidence="2" id="KW-0479">Metal-binding</keyword>
<evidence type="ECO:0000256" key="3">
    <source>
        <dbReference type="ARBA" id="ARBA00022833"/>
    </source>
</evidence>
<dbReference type="Pfam" id="PF04032">
    <property type="entry name" value="Rpr2"/>
    <property type="match status" value="1"/>
</dbReference>
<comment type="similarity">
    <text evidence="4">Belongs to the eukaryotic/archaeal RNase P protein component 4 family.</text>
</comment>
<protein>
    <submittedName>
        <fullName evidence="5">Ribonuclease P protein subunit p21</fullName>
    </submittedName>
</protein>
<evidence type="ECO:0000256" key="2">
    <source>
        <dbReference type="ARBA" id="ARBA00022723"/>
    </source>
</evidence>
<dbReference type="InParanoid" id="A0A1C7NKG9"/>
<evidence type="ECO:0000313" key="6">
    <source>
        <dbReference type="Proteomes" id="UP000093000"/>
    </source>
</evidence>
<sequence>MAKKDKKTGVNPKNAQIFERLSYLHQASMLMSTIEYPTTTSDTPKEDTHVKHWQGDPPGRLHSTSRYFNHNMKQITARLVLRLDPSIKRTVCKRCETSLLPFITSKSRIHSKPVPSVVQTCTVCKAKRRYTSQNPDHVLFNEKAVVRPEEEQ</sequence>
<dbReference type="FunCoup" id="A0A1C7NKG9">
    <property type="interactions" value="2"/>
</dbReference>
<dbReference type="PANTHER" id="PTHR14742:SF0">
    <property type="entry name" value="RIBONUCLEASE P PROTEIN SUBUNIT P21"/>
    <property type="match status" value="1"/>
</dbReference>
<dbReference type="GO" id="GO:0046872">
    <property type="term" value="F:metal ion binding"/>
    <property type="evidence" value="ECO:0007669"/>
    <property type="project" value="UniProtKB-KW"/>
</dbReference>
<dbReference type="InterPro" id="IPR007175">
    <property type="entry name" value="Rpr2/Snm1/Rpp21"/>
</dbReference>
<accession>A0A1C7NKG9</accession>
<dbReference type="OrthoDB" id="128536at2759"/>
<reference evidence="5 6" key="1">
    <citation type="submission" date="2016-03" db="EMBL/GenBank/DDBJ databases">
        <title>Choanephora cucurbitarum.</title>
        <authorList>
            <person name="Min B."/>
            <person name="Park H."/>
            <person name="Park J.-H."/>
            <person name="Shin H.-D."/>
            <person name="Choi I.-G."/>
        </authorList>
    </citation>
    <scope>NUCLEOTIDE SEQUENCE [LARGE SCALE GENOMIC DNA]</scope>
    <source>
        <strain evidence="5 6">KUS-F28377</strain>
    </source>
</reference>
<dbReference type="Gene3D" id="6.20.50.20">
    <property type="match status" value="1"/>
</dbReference>
<dbReference type="AlphaFoldDB" id="A0A1C7NKG9"/>